<dbReference type="InterPro" id="IPR058792">
    <property type="entry name" value="Beta-barrel_RND_2"/>
</dbReference>
<dbReference type="PANTHER" id="PTHR30469:SF15">
    <property type="entry name" value="HLYD FAMILY OF SECRETION PROTEINS"/>
    <property type="match status" value="1"/>
</dbReference>
<evidence type="ECO:0000259" key="4">
    <source>
        <dbReference type="Pfam" id="PF25967"/>
    </source>
</evidence>
<dbReference type="AlphaFoldDB" id="A0A1P9WSM3"/>
<evidence type="ECO:0000259" key="3">
    <source>
        <dbReference type="Pfam" id="PF25954"/>
    </source>
</evidence>
<feature type="domain" description="CusB-like beta-barrel" evidence="3">
    <location>
        <begin position="201"/>
        <end position="279"/>
    </location>
</feature>
<evidence type="ECO:0000256" key="1">
    <source>
        <dbReference type="ARBA" id="ARBA00009477"/>
    </source>
</evidence>
<dbReference type="Gene3D" id="2.40.30.170">
    <property type="match status" value="1"/>
</dbReference>
<comment type="similarity">
    <text evidence="1">Belongs to the membrane fusion protein (MFP) (TC 8.A.1) family.</text>
</comment>
<dbReference type="Proteomes" id="UP000187941">
    <property type="component" value="Chromosome"/>
</dbReference>
<keyword evidence="2" id="KW-0175">Coiled coil</keyword>
<gene>
    <name evidence="6" type="ORF">AWR27_02760</name>
</gene>
<dbReference type="KEGG" id="smon:AWR27_02760"/>
<dbReference type="InterPro" id="IPR006143">
    <property type="entry name" value="RND_pump_MFP"/>
</dbReference>
<dbReference type="GO" id="GO:0015562">
    <property type="term" value="F:efflux transmembrane transporter activity"/>
    <property type="evidence" value="ECO:0007669"/>
    <property type="project" value="TreeGrafter"/>
</dbReference>
<dbReference type="Gene3D" id="2.40.50.100">
    <property type="match status" value="1"/>
</dbReference>
<evidence type="ECO:0000259" key="5">
    <source>
        <dbReference type="Pfam" id="PF25973"/>
    </source>
</evidence>
<dbReference type="NCBIfam" id="TIGR01730">
    <property type="entry name" value="RND_mfp"/>
    <property type="match status" value="1"/>
</dbReference>
<sequence length="355" mass="38329">MKTFRWIIGLVAVLAGIGAWLAHNQQTRQLQVQAASRPLPVTVAVTPVRRQTFTTETEYVGTSTFWREVPMTATTQGIVRSLNIRLNGPVRTGQILLTVDSDVNRASLAVAEATLTKARQDLTRYETLQRENNATATEVETARLQVRNAELQITTLQKQLSESVVKAPIGGTITEKPIERGMYIAPGTPLATITDVSAVKITVNIPEVELTNWPVGRSVRVRFEAYPNRAFTGMVHHVGLKGGDAANSAAGTFPVEIRVANNHPNAPLRVGMTARVSRTETVAAPALTIPRTALVPGTDRPAVYVLHGNRVRLRSIQTGDIVGTSIIVESGLKTGDQVVTSGSNGLRNGLNVNIQ</sequence>
<name>A0A1P9WSM3_9BACT</name>
<organism evidence="6 7">
    <name type="scientific">Spirosoma montaniterrae</name>
    <dbReference type="NCBI Taxonomy" id="1178516"/>
    <lineage>
        <taxon>Bacteria</taxon>
        <taxon>Pseudomonadati</taxon>
        <taxon>Bacteroidota</taxon>
        <taxon>Cytophagia</taxon>
        <taxon>Cytophagales</taxon>
        <taxon>Cytophagaceae</taxon>
        <taxon>Spirosoma</taxon>
    </lineage>
</organism>
<protein>
    <submittedName>
        <fullName evidence="6">Uncharacterized protein</fullName>
    </submittedName>
</protein>
<reference evidence="6 7" key="1">
    <citation type="submission" date="2016-01" db="EMBL/GenBank/DDBJ databases">
        <authorList>
            <person name="Oliw E.H."/>
        </authorList>
    </citation>
    <scope>NUCLEOTIDE SEQUENCE [LARGE SCALE GENOMIC DNA]</scope>
    <source>
        <strain evidence="6 7">DY10</strain>
    </source>
</reference>
<feature type="coiled-coil region" evidence="2">
    <location>
        <begin position="108"/>
        <end position="159"/>
    </location>
</feature>
<dbReference type="Gene3D" id="2.40.420.20">
    <property type="match status" value="1"/>
</dbReference>
<dbReference type="GO" id="GO:1990281">
    <property type="term" value="C:efflux pump complex"/>
    <property type="evidence" value="ECO:0007669"/>
    <property type="project" value="TreeGrafter"/>
</dbReference>
<keyword evidence="7" id="KW-1185">Reference proteome</keyword>
<proteinExistence type="inferred from homology"/>
<dbReference type="Gene3D" id="1.10.287.470">
    <property type="entry name" value="Helix hairpin bin"/>
    <property type="match status" value="1"/>
</dbReference>
<accession>A0A1P9WSM3</accession>
<dbReference type="Pfam" id="PF25954">
    <property type="entry name" value="Beta-barrel_RND_2"/>
    <property type="match status" value="1"/>
</dbReference>
<dbReference type="InterPro" id="IPR058627">
    <property type="entry name" value="MdtA-like_C"/>
</dbReference>
<dbReference type="SUPFAM" id="SSF111369">
    <property type="entry name" value="HlyD-like secretion proteins"/>
    <property type="match status" value="1"/>
</dbReference>
<dbReference type="STRING" id="1178516.AWR27_02760"/>
<evidence type="ECO:0000313" key="6">
    <source>
        <dbReference type="EMBL" id="AQG78350.1"/>
    </source>
</evidence>
<evidence type="ECO:0000313" key="7">
    <source>
        <dbReference type="Proteomes" id="UP000187941"/>
    </source>
</evidence>
<dbReference type="EMBL" id="CP014263">
    <property type="protein sequence ID" value="AQG78350.1"/>
    <property type="molecule type" value="Genomic_DNA"/>
</dbReference>
<dbReference type="Pfam" id="PF25967">
    <property type="entry name" value="RND-MFP_C"/>
    <property type="match status" value="1"/>
</dbReference>
<dbReference type="InterPro" id="IPR058647">
    <property type="entry name" value="BSH_CzcB-like"/>
</dbReference>
<dbReference type="Pfam" id="PF25973">
    <property type="entry name" value="BSH_CzcB"/>
    <property type="match status" value="1"/>
</dbReference>
<feature type="domain" description="CzcB-like barrel-sandwich hybrid" evidence="5">
    <location>
        <begin position="71"/>
        <end position="195"/>
    </location>
</feature>
<feature type="domain" description="Multidrug resistance protein MdtA-like C-terminal permuted SH3" evidence="4">
    <location>
        <begin position="286"/>
        <end position="342"/>
    </location>
</feature>
<dbReference type="RefSeq" id="WP_077129792.1">
    <property type="nucleotide sequence ID" value="NZ_CP014263.1"/>
</dbReference>
<dbReference type="PANTHER" id="PTHR30469">
    <property type="entry name" value="MULTIDRUG RESISTANCE PROTEIN MDTA"/>
    <property type="match status" value="1"/>
</dbReference>
<evidence type="ECO:0000256" key="2">
    <source>
        <dbReference type="SAM" id="Coils"/>
    </source>
</evidence>
<dbReference type="OrthoDB" id="9784685at2"/>